<evidence type="ECO:0000259" key="6">
    <source>
        <dbReference type="Pfam" id="PF08281"/>
    </source>
</evidence>
<dbReference type="InterPro" id="IPR013324">
    <property type="entry name" value="RNA_pol_sigma_r3/r4-like"/>
</dbReference>
<keyword evidence="3" id="KW-0731">Sigma factor</keyword>
<sequence length="101" mass="10820">MAGFADETAGRIDDARRLAAVRTVYGRLRRGEREALAQCVWSGLDYAQAAQALGIPVGTARSRLSRARARLRELAAMTTRTASPPPPPPARSGGGCRARRC</sequence>
<accession>A0ABP3LMV6</accession>
<evidence type="ECO:0000256" key="1">
    <source>
        <dbReference type="ARBA" id="ARBA00010641"/>
    </source>
</evidence>
<dbReference type="Pfam" id="PF08281">
    <property type="entry name" value="Sigma70_r4_2"/>
    <property type="match status" value="1"/>
</dbReference>
<name>A0ABP3LMV6_9ACTN</name>
<dbReference type="EMBL" id="BAAABZ010000002">
    <property type="protein sequence ID" value="GAA0503481.1"/>
    <property type="molecule type" value="Genomic_DNA"/>
</dbReference>
<evidence type="ECO:0000256" key="5">
    <source>
        <dbReference type="SAM" id="MobiDB-lite"/>
    </source>
</evidence>
<evidence type="ECO:0000313" key="8">
    <source>
        <dbReference type="Proteomes" id="UP001501576"/>
    </source>
</evidence>
<dbReference type="SUPFAM" id="SSF88659">
    <property type="entry name" value="Sigma3 and sigma4 domains of RNA polymerase sigma factors"/>
    <property type="match status" value="1"/>
</dbReference>
<organism evidence="7 8">
    <name type="scientific">Streptomyces mordarskii</name>
    <dbReference type="NCBI Taxonomy" id="1226758"/>
    <lineage>
        <taxon>Bacteria</taxon>
        <taxon>Bacillati</taxon>
        <taxon>Actinomycetota</taxon>
        <taxon>Actinomycetes</taxon>
        <taxon>Kitasatosporales</taxon>
        <taxon>Streptomycetaceae</taxon>
        <taxon>Streptomyces</taxon>
    </lineage>
</organism>
<feature type="compositionally biased region" description="Gly residues" evidence="5">
    <location>
        <begin position="92"/>
        <end position="101"/>
    </location>
</feature>
<feature type="domain" description="RNA polymerase sigma factor 70 region 4 type 2" evidence="6">
    <location>
        <begin position="22"/>
        <end position="71"/>
    </location>
</feature>
<protein>
    <recommendedName>
        <fullName evidence="6">RNA polymerase sigma factor 70 region 4 type 2 domain-containing protein</fullName>
    </recommendedName>
</protein>
<evidence type="ECO:0000256" key="2">
    <source>
        <dbReference type="ARBA" id="ARBA00023015"/>
    </source>
</evidence>
<reference evidence="8" key="1">
    <citation type="journal article" date="2019" name="Int. J. Syst. Evol. Microbiol.">
        <title>The Global Catalogue of Microorganisms (GCM) 10K type strain sequencing project: providing services to taxonomists for standard genome sequencing and annotation.</title>
        <authorList>
            <consortium name="The Broad Institute Genomics Platform"/>
            <consortium name="The Broad Institute Genome Sequencing Center for Infectious Disease"/>
            <person name="Wu L."/>
            <person name="Ma J."/>
        </authorList>
    </citation>
    <scope>NUCLEOTIDE SEQUENCE [LARGE SCALE GENOMIC DNA]</scope>
    <source>
        <strain evidence="8">JCM 5052</strain>
    </source>
</reference>
<dbReference type="InterPro" id="IPR036388">
    <property type="entry name" value="WH-like_DNA-bd_sf"/>
</dbReference>
<dbReference type="Gene3D" id="1.10.10.10">
    <property type="entry name" value="Winged helix-like DNA-binding domain superfamily/Winged helix DNA-binding domain"/>
    <property type="match status" value="1"/>
</dbReference>
<keyword evidence="2" id="KW-0805">Transcription regulation</keyword>
<comment type="caution">
    <text evidence="7">The sequence shown here is derived from an EMBL/GenBank/DDBJ whole genome shotgun (WGS) entry which is preliminary data.</text>
</comment>
<feature type="region of interest" description="Disordered" evidence="5">
    <location>
        <begin position="76"/>
        <end position="101"/>
    </location>
</feature>
<dbReference type="InterPro" id="IPR013249">
    <property type="entry name" value="RNA_pol_sigma70_r4_t2"/>
</dbReference>
<evidence type="ECO:0000256" key="4">
    <source>
        <dbReference type="ARBA" id="ARBA00023163"/>
    </source>
</evidence>
<evidence type="ECO:0000313" key="7">
    <source>
        <dbReference type="EMBL" id="GAA0503481.1"/>
    </source>
</evidence>
<proteinExistence type="inferred from homology"/>
<gene>
    <name evidence="7" type="ORF">GCM10010390_02480</name>
</gene>
<keyword evidence="4" id="KW-0804">Transcription</keyword>
<dbReference type="Proteomes" id="UP001501576">
    <property type="component" value="Unassembled WGS sequence"/>
</dbReference>
<keyword evidence="8" id="KW-1185">Reference proteome</keyword>
<evidence type="ECO:0000256" key="3">
    <source>
        <dbReference type="ARBA" id="ARBA00023082"/>
    </source>
</evidence>
<comment type="similarity">
    <text evidence="1">Belongs to the sigma-70 factor family. ECF subfamily.</text>
</comment>